<dbReference type="Proteomes" id="UP000245119">
    <property type="component" value="Linkage Group LG4"/>
</dbReference>
<evidence type="ECO:0000256" key="1">
    <source>
        <dbReference type="SAM" id="MobiDB-lite"/>
    </source>
</evidence>
<proteinExistence type="predicted"/>
<reference evidence="2 3" key="1">
    <citation type="submission" date="2018-04" db="EMBL/GenBank/DDBJ databases">
        <title>The genome of golden apple snail Pomacea canaliculata provides insight into stress tolerance and invasive adaptation.</title>
        <authorList>
            <person name="Liu C."/>
            <person name="Liu B."/>
            <person name="Ren Y."/>
            <person name="Zhang Y."/>
            <person name="Wang H."/>
            <person name="Li S."/>
            <person name="Jiang F."/>
            <person name="Yin L."/>
            <person name="Zhang G."/>
            <person name="Qian W."/>
            <person name="Fan W."/>
        </authorList>
    </citation>
    <scope>NUCLEOTIDE SEQUENCE [LARGE SCALE GENOMIC DNA]</scope>
    <source>
        <strain evidence="2">SZHN2017</strain>
        <tissue evidence="2">Muscle</tissue>
    </source>
</reference>
<accession>A0A2T7PFU2</accession>
<organism evidence="2 3">
    <name type="scientific">Pomacea canaliculata</name>
    <name type="common">Golden apple snail</name>
    <dbReference type="NCBI Taxonomy" id="400727"/>
    <lineage>
        <taxon>Eukaryota</taxon>
        <taxon>Metazoa</taxon>
        <taxon>Spiralia</taxon>
        <taxon>Lophotrochozoa</taxon>
        <taxon>Mollusca</taxon>
        <taxon>Gastropoda</taxon>
        <taxon>Caenogastropoda</taxon>
        <taxon>Architaenioglossa</taxon>
        <taxon>Ampullarioidea</taxon>
        <taxon>Ampullariidae</taxon>
        <taxon>Pomacea</taxon>
    </lineage>
</organism>
<dbReference type="EMBL" id="PZQS01000004">
    <property type="protein sequence ID" value="PVD32279.1"/>
    <property type="molecule type" value="Genomic_DNA"/>
</dbReference>
<protein>
    <submittedName>
        <fullName evidence="2">Uncharacterized protein</fullName>
    </submittedName>
</protein>
<gene>
    <name evidence="2" type="ORF">C0Q70_07712</name>
</gene>
<keyword evidence="3" id="KW-1185">Reference proteome</keyword>
<evidence type="ECO:0000313" key="3">
    <source>
        <dbReference type="Proteomes" id="UP000245119"/>
    </source>
</evidence>
<feature type="compositionally biased region" description="Basic and acidic residues" evidence="1">
    <location>
        <begin position="80"/>
        <end position="93"/>
    </location>
</feature>
<name>A0A2T7PFU2_POMCA</name>
<evidence type="ECO:0000313" key="2">
    <source>
        <dbReference type="EMBL" id="PVD32279.1"/>
    </source>
</evidence>
<feature type="region of interest" description="Disordered" evidence="1">
    <location>
        <begin position="1"/>
        <end position="93"/>
    </location>
</feature>
<comment type="caution">
    <text evidence="2">The sequence shown here is derived from an EMBL/GenBank/DDBJ whole genome shotgun (WGS) entry which is preliminary data.</text>
</comment>
<feature type="compositionally biased region" description="Basic and acidic residues" evidence="1">
    <location>
        <begin position="19"/>
        <end position="44"/>
    </location>
</feature>
<feature type="compositionally biased region" description="Basic and acidic residues" evidence="1">
    <location>
        <begin position="51"/>
        <end position="69"/>
    </location>
</feature>
<dbReference type="AlphaFoldDB" id="A0A2T7PFU2"/>
<sequence>MKVELNYSARNISGPNNAHAHEIDRHAPSSHSPGDREQQLEILHRQQWQRRSSDNDSDNTERERLHGDWHIPSSNDYTDEEKSEKCLRSDGYS</sequence>